<dbReference type="AlphaFoldDB" id="A0A1G5IIW2"/>
<dbReference type="EMBL" id="FMUX01000020">
    <property type="protein sequence ID" value="SCY76026.1"/>
    <property type="molecule type" value="Genomic_DNA"/>
</dbReference>
<feature type="domain" description="Cytochrome P460" evidence="1">
    <location>
        <begin position="61"/>
        <end position="153"/>
    </location>
</feature>
<dbReference type="Proteomes" id="UP000198870">
    <property type="component" value="Unassembled WGS sequence"/>
</dbReference>
<sequence length="165" mass="18486">MKKRWMLAAVAVWVVIGIGVVNAMKPEPNPDKLWRYITEGSPYDTWGFWGDHIGLQPGAAPHGPFHKVYVNKRGLDSMRAPAHYGTLIVKNNYGDEMGTDLKAVTVMYKVKGYNPEAGDWFWVKYTPEGKAEKFGSPQGCIDCHASMVDSDYIMVHSFGGEDEEE</sequence>
<proteinExistence type="predicted"/>
<dbReference type="InterPro" id="IPR032033">
    <property type="entry name" value="Cytochrome_P460"/>
</dbReference>
<reference evidence="2 3" key="1">
    <citation type="submission" date="2016-10" db="EMBL/GenBank/DDBJ databases">
        <authorList>
            <person name="de Groot N.N."/>
        </authorList>
    </citation>
    <scope>NUCLEOTIDE SEQUENCE [LARGE SCALE GENOMIC DNA]</scope>
    <source>
        <strain evidence="2 3">AA1</strain>
    </source>
</reference>
<evidence type="ECO:0000313" key="2">
    <source>
        <dbReference type="EMBL" id="SCY76026.1"/>
    </source>
</evidence>
<accession>A0A1G5IIW2</accession>
<protein>
    <submittedName>
        <fullName evidence="2">Cytochrome P460</fullName>
    </submittedName>
</protein>
<dbReference type="STRING" id="419481.SAMN05216233_12055"/>
<dbReference type="CDD" id="cd20716">
    <property type="entry name" value="cyt_P460_fam"/>
    <property type="match status" value="1"/>
</dbReference>
<dbReference type="RefSeq" id="WP_175469985.1">
    <property type="nucleotide sequence ID" value="NZ_FMUX01000020.1"/>
</dbReference>
<dbReference type="InterPro" id="IPR038142">
    <property type="entry name" value="Cytochrome_P460_sp"/>
</dbReference>
<name>A0A1G5IIW2_9BACT</name>
<dbReference type="Pfam" id="PF16694">
    <property type="entry name" value="Cytochrome_P460"/>
    <property type="match status" value="1"/>
</dbReference>
<organism evidence="2 3">
    <name type="scientific">Desulfoluna spongiiphila</name>
    <dbReference type="NCBI Taxonomy" id="419481"/>
    <lineage>
        <taxon>Bacteria</taxon>
        <taxon>Pseudomonadati</taxon>
        <taxon>Thermodesulfobacteriota</taxon>
        <taxon>Desulfobacteria</taxon>
        <taxon>Desulfobacterales</taxon>
        <taxon>Desulfolunaceae</taxon>
        <taxon>Desulfoluna</taxon>
    </lineage>
</organism>
<evidence type="ECO:0000259" key="1">
    <source>
        <dbReference type="Pfam" id="PF16694"/>
    </source>
</evidence>
<evidence type="ECO:0000313" key="3">
    <source>
        <dbReference type="Proteomes" id="UP000198870"/>
    </source>
</evidence>
<gene>
    <name evidence="2" type="ORF">SAMN05216233_12055</name>
</gene>
<keyword evidence="3" id="KW-1185">Reference proteome</keyword>
<dbReference type="Gene3D" id="3.50.70.20">
    <property type="entry name" value="Cytochrome P460"/>
    <property type="match status" value="1"/>
</dbReference>